<reference evidence="1 2" key="1">
    <citation type="journal article" date="2020" name="Mol. Plant">
        <title>The Chromosome-Based Rubber Tree Genome Provides New Insights into Spurge Genome Evolution and Rubber Biosynthesis.</title>
        <authorList>
            <person name="Liu J."/>
            <person name="Shi C."/>
            <person name="Shi C.C."/>
            <person name="Li W."/>
            <person name="Zhang Q.J."/>
            <person name="Zhang Y."/>
            <person name="Li K."/>
            <person name="Lu H.F."/>
            <person name="Shi C."/>
            <person name="Zhu S.T."/>
            <person name="Xiao Z.Y."/>
            <person name="Nan H."/>
            <person name="Yue Y."/>
            <person name="Zhu X.G."/>
            <person name="Wu Y."/>
            <person name="Hong X.N."/>
            <person name="Fan G.Y."/>
            <person name="Tong Y."/>
            <person name="Zhang D."/>
            <person name="Mao C.L."/>
            <person name="Liu Y.L."/>
            <person name="Hao S.J."/>
            <person name="Liu W.Q."/>
            <person name="Lv M.Q."/>
            <person name="Zhang H.B."/>
            <person name="Liu Y."/>
            <person name="Hu-Tang G.R."/>
            <person name="Wang J.P."/>
            <person name="Wang J.H."/>
            <person name="Sun Y.H."/>
            <person name="Ni S.B."/>
            <person name="Chen W.B."/>
            <person name="Zhang X.C."/>
            <person name="Jiao Y.N."/>
            <person name="Eichler E.E."/>
            <person name="Li G.H."/>
            <person name="Liu X."/>
            <person name="Gao L.Z."/>
        </authorList>
    </citation>
    <scope>NUCLEOTIDE SEQUENCE [LARGE SCALE GENOMIC DNA]</scope>
    <source>
        <strain evidence="2">cv. GT1</strain>
        <tissue evidence="1">Leaf</tissue>
    </source>
</reference>
<proteinExistence type="predicted"/>
<comment type="caution">
    <text evidence="1">The sequence shown here is derived from an EMBL/GenBank/DDBJ whole genome shotgun (WGS) entry which is preliminary data.</text>
</comment>
<name>A0A6A6LDX7_HEVBR</name>
<organism evidence="1 2">
    <name type="scientific">Hevea brasiliensis</name>
    <name type="common">Para rubber tree</name>
    <name type="synonym">Siphonia brasiliensis</name>
    <dbReference type="NCBI Taxonomy" id="3981"/>
    <lineage>
        <taxon>Eukaryota</taxon>
        <taxon>Viridiplantae</taxon>
        <taxon>Streptophyta</taxon>
        <taxon>Embryophyta</taxon>
        <taxon>Tracheophyta</taxon>
        <taxon>Spermatophyta</taxon>
        <taxon>Magnoliopsida</taxon>
        <taxon>eudicotyledons</taxon>
        <taxon>Gunneridae</taxon>
        <taxon>Pentapetalae</taxon>
        <taxon>rosids</taxon>
        <taxon>fabids</taxon>
        <taxon>Malpighiales</taxon>
        <taxon>Euphorbiaceae</taxon>
        <taxon>Crotonoideae</taxon>
        <taxon>Micrandreae</taxon>
        <taxon>Hevea</taxon>
    </lineage>
</organism>
<dbReference type="PANTHER" id="PTHR33593">
    <property type="entry name" value="DUF1442 FAMILY PROTEIN"/>
    <property type="match status" value="1"/>
</dbReference>
<gene>
    <name evidence="1" type="ORF">GH714_018650</name>
</gene>
<dbReference type="Pfam" id="PF07279">
    <property type="entry name" value="DUF1442"/>
    <property type="match status" value="1"/>
</dbReference>
<dbReference type="PANTHER" id="PTHR33593:SF28">
    <property type="entry name" value="ANKYRIN REPEAT_KH DOMAIN PROTEIN (DUF1442)"/>
    <property type="match status" value="1"/>
</dbReference>
<keyword evidence="2" id="KW-1185">Reference proteome</keyword>
<dbReference type="InterPro" id="IPR029063">
    <property type="entry name" value="SAM-dependent_MTases_sf"/>
</dbReference>
<dbReference type="EMBL" id="JAAGAX010000011">
    <property type="protein sequence ID" value="KAF2298216.1"/>
    <property type="molecule type" value="Genomic_DNA"/>
</dbReference>
<dbReference type="Gene3D" id="3.40.50.150">
    <property type="entry name" value="Vaccinia Virus protein VP39"/>
    <property type="match status" value="1"/>
</dbReference>
<dbReference type="AlphaFoldDB" id="A0A6A6LDX7"/>
<evidence type="ECO:0000313" key="2">
    <source>
        <dbReference type="Proteomes" id="UP000467840"/>
    </source>
</evidence>
<evidence type="ECO:0000313" key="1">
    <source>
        <dbReference type="EMBL" id="KAF2298216.1"/>
    </source>
</evidence>
<dbReference type="InterPro" id="IPR009902">
    <property type="entry name" value="DUF1442"/>
</dbReference>
<protein>
    <submittedName>
        <fullName evidence="1">Uncharacterized protein</fullName>
    </submittedName>
</protein>
<accession>A0A6A6LDX7</accession>
<sequence length="222" mass="24102">MKLVWSPDTALKAYIYTVKSCGNFKESGVPELLSAMAAGWNAKLIVESWSYGGSMATSIGLAVAAHHTCGRHVCIVMDERSRTEYIKSIQGAGMTKTEVIVGEAKEVMAGLAGVDFLVVDCKRRDFVRVLRFAKLSHEGAVLVRKNAFQSTLSGFRWHGVLEKGTHVVRSVFLPVGKGLDIVNVGSSDGGVASSKRSPSHWIRCIDQKSGEEHVFGVKFLVC</sequence>
<dbReference type="Proteomes" id="UP000467840">
    <property type="component" value="Chromosome 1"/>
</dbReference>